<evidence type="ECO:0000259" key="9">
    <source>
        <dbReference type="PROSITE" id="PS50048"/>
    </source>
</evidence>
<keyword evidence="6" id="KW-0804">Transcription</keyword>
<dbReference type="InterPro" id="IPR007219">
    <property type="entry name" value="XnlR_reg_dom"/>
</dbReference>
<dbReference type="SMART" id="SM00906">
    <property type="entry name" value="Fungal_trans"/>
    <property type="match status" value="1"/>
</dbReference>
<dbReference type="CDD" id="cd00067">
    <property type="entry name" value="GAL4"/>
    <property type="match status" value="1"/>
</dbReference>
<feature type="region of interest" description="Disordered" evidence="8">
    <location>
        <begin position="724"/>
        <end position="746"/>
    </location>
</feature>
<evidence type="ECO:0000256" key="8">
    <source>
        <dbReference type="SAM" id="MobiDB-lite"/>
    </source>
</evidence>
<keyword evidence="4" id="KW-0805">Transcription regulation</keyword>
<keyword evidence="7" id="KW-0539">Nucleus</keyword>
<dbReference type="GO" id="GO:0008270">
    <property type="term" value="F:zinc ion binding"/>
    <property type="evidence" value="ECO:0007669"/>
    <property type="project" value="InterPro"/>
</dbReference>
<gene>
    <name evidence="10" type="ORF">Rhopal_007239-T1</name>
</gene>
<dbReference type="PANTHER" id="PTHR31313">
    <property type="entry name" value="TY1 ENHANCER ACTIVATOR"/>
    <property type="match status" value="1"/>
</dbReference>
<evidence type="ECO:0000256" key="4">
    <source>
        <dbReference type="ARBA" id="ARBA00023015"/>
    </source>
</evidence>
<name>A0AAV5GW38_9BASI</name>
<dbReference type="InterPro" id="IPR051615">
    <property type="entry name" value="Transcr_Regulatory_Elem"/>
</dbReference>
<evidence type="ECO:0000256" key="5">
    <source>
        <dbReference type="ARBA" id="ARBA00023125"/>
    </source>
</evidence>
<dbReference type="CDD" id="cd12148">
    <property type="entry name" value="fungal_TF_MHR"/>
    <property type="match status" value="1"/>
</dbReference>
<dbReference type="PROSITE" id="PS00463">
    <property type="entry name" value="ZN2_CY6_FUNGAL_1"/>
    <property type="match status" value="1"/>
</dbReference>
<dbReference type="PANTHER" id="PTHR31313:SF81">
    <property type="entry name" value="TY1 ENHANCER ACTIVATOR"/>
    <property type="match status" value="1"/>
</dbReference>
<dbReference type="InterPro" id="IPR036864">
    <property type="entry name" value="Zn2-C6_fun-type_DNA-bd_sf"/>
</dbReference>
<reference evidence="10 11" key="1">
    <citation type="submission" date="2021-12" db="EMBL/GenBank/DDBJ databases">
        <title>High titer production of polyol ester of fatty acids by Rhodotorula paludigena BS15 towards product separation-free biomass refinery.</title>
        <authorList>
            <person name="Mano J."/>
            <person name="Ono H."/>
            <person name="Tanaka T."/>
            <person name="Naito K."/>
            <person name="Sushida H."/>
            <person name="Ike M."/>
            <person name="Tokuyasu K."/>
            <person name="Kitaoka M."/>
        </authorList>
    </citation>
    <scope>NUCLEOTIDE SEQUENCE [LARGE SCALE GENOMIC DNA]</scope>
    <source>
        <strain evidence="10 11">BS15</strain>
    </source>
</reference>
<dbReference type="SMART" id="SM00066">
    <property type="entry name" value="GAL4"/>
    <property type="match status" value="1"/>
</dbReference>
<accession>A0AAV5GW38</accession>
<dbReference type="Proteomes" id="UP001342314">
    <property type="component" value="Unassembled WGS sequence"/>
</dbReference>
<evidence type="ECO:0000313" key="11">
    <source>
        <dbReference type="Proteomes" id="UP001342314"/>
    </source>
</evidence>
<feature type="domain" description="Zn(2)-C6 fungal-type" evidence="9">
    <location>
        <begin position="17"/>
        <end position="46"/>
    </location>
</feature>
<dbReference type="GO" id="GO:0003677">
    <property type="term" value="F:DNA binding"/>
    <property type="evidence" value="ECO:0007669"/>
    <property type="project" value="UniProtKB-KW"/>
</dbReference>
<dbReference type="Pfam" id="PF00172">
    <property type="entry name" value="Zn_clus"/>
    <property type="match status" value="1"/>
</dbReference>
<keyword evidence="2" id="KW-0479">Metal-binding</keyword>
<feature type="region of interest" description="Disordered" evidence="8">
    <location>
        <begin position="123"/>
        <end position="174"/>
    </location>
</feature>
<protein>
    <recommendedName>
        <fullName evidence="9">Zn(2)-C6 fungal-type domain-containing protein</fullName>
    </recommendedName>
</protein>
<dbReference type="GO" id="GO:0005634">
    <property type="term" value="C:nucleus"/>
    <property type="evidence" value="ECO:0007669"/>
    <property type="project" value="UniProtKB-SubCell"/>
</dbReference>
<evidence type="ECO:0000256" key="1">
    <source>
        <dbReference type="ARBA" id="ARBA00004123"/>
    </source>
</evidence>
<dbReference type="GO" id="GO:0000981">
    <property type="term" value="F:DNA-binding transcription factor activity, RNA polymerase II-specific"/>
    <property type="evidence" value="ECO:0007669"/>
    <property type="project" value="InterPro"/>
</dbReference>
<keyword evidence="11" id="KW-1185">Reference proteome</keyword>
<evidence type="ECO:0000256" key="2">
    <source>
        <dbReference type="ARBA" id="ARBA00022723"/>
    </source>
</evidence>
<sequence length="863" mass="91749">MADSGTTAKRPSYASKACTNCRRRKARCSGTQPCASCTRFKEECTFAPERDGRKSTSAAYVSALEARIAQLEGGGGPGPSTLALAPTSSSLAELEARNQALRTRILTFERALTSRGISISQVLEDEGAAPDVEPPPRPPAKAPLSGRPVPIQPSRRKSILGKRTSGWDEPGSYEDDELSWVEGMRDLRLSDASHSLLYHGPSSVLAHSENADQASSLPSAPISASVDYAPSPLCTPAAARPDPLDFFSAPSAASDIDWDRNLPRDLGIDRETHDTILDLFESFFAPWCVVVDMRKFRRDMHACLALSSSSTGATPTRTDFYSPMLHSAILALGCFLHKGPRMRPFPPINLDSATLKLYPSGPSTFFKDQADLSRIATADLAAIALYNHAKAMFELECEAPLLSTVRGLLFIASFNSAIARLNLGYLYFGTAVRCAASLGVDINSQRLVEQGVITDQLWSLATGRFLTIRVDDQEISLPEPDSAADAAPWPVPAGWDIGEGIDPSQMSANFIATAKLALVQSELITKIYASKAELTTAELLNIISDIDVRLEAWAAELPSSLIVGQYLAGPPPPHVITLQLSQEKTRMLLHRPLFHRAGEPGAETSIKHCLAAANRVIQLCNLYESLYGLCYGPLTTIQTVFIAGTVHLLTARRSMRAPKRLKASLDGAEACVCPFLGLFNLVRKWTASDGGAATPIAKTSGKSVSPPAAAAPYLPPPTLHPFAPSPFPSSTFPQPSQPTPLASTSPAANAPAFDPFYFPTSDNTFAASFYGANEQGVASAPAPAGSSDFVFNFAAMLGMAGGNARTPQQEDGAAGAVGDAGLAGLQDFGFDDFEAGLGDTSWLLGGLADTTGQNGAAPIQYSL</sequence>
<dbReference type="AlphaFoldDB" id="A0AAV5GW38"/>
<proteinExistence type="predicted"/>
<evidence type="ECO:0000313" key="10">
    <source>
        <dbReference type="EMBL" id="GJN94165.1"/>
    </source>
</evidence>
<organism evidence="10 11">
    <name type="scientific">Rhodotorula paludigena</name>
    <dbReference type="NCBI Taxonomy" id="86838"/>
    <lineage>
        <taxon>Eukaryota</taxon>
        <taxon>Fungi</taxon>
        <taxon>Dikarya</taxon>
        <taxon>Basidiomycota</taxon>
        <taxon>Pucciniomycotina</taxon>
        <taxon>Microbotryomycetes</taxon>
        <taxon>Sporidiobolales</taxon>
        <taxon>Sporidiobolaceae</taxon>
        <taxon>Rhodotorula</taxon>
    </lineage>
</organism>
<dbReference type="GO" id="GO:0006351">
    <property type="term" value="P:DNA-templated transcription"/>
    <property type="evidence" value="ECO:0007669"/>
    <property type="project" value="InterPro"/>
</dbReference>
<comment type="subcellular location">
    <subcellularLocation>
        <location evidence="1">Nucleus</location>
    </subcellularLocation>
</comment>
<evidence type="ECO:0000256" key="7">
    <source>
        <dbReference type="ARBA" id="ARBA00023242"/>
    </source>
</evidence>
<evidence type="ECO:0000256" key="3">
    <source>
        <dbReference type="ARBA" id="ARBA00022833"/>
    </source>
</evidence>
<comment type="caution">
    <text evidence="10">The sequence shown here is derived from an EMBL/GenBank/DDBJ whole genome shotgun (WGS) entry which is preliminary data.</text>
</comment>
<keyword evidence="5" id="KW-0238">DNA-binding</keyword>
<dbReference type="Pfam" id="PF04082">
    <property type="entry name" value="Fungal_trans"/>
    <property type="match status" value="1"/>
</dbReference>
<keyword evidence="3" id="KW-0862">Zinc</keyword>
<dbReference type="InterPro" id="IPR001138">
    <property type="entry name" value="Zn2Cys6_DnaBD"/>
</dbReference>
<dbReference type="PROSITE" id="PS50048">
    <property type="entry name" value="ZN2_CY6_FUNGAL_2"/>
    <property type="match status" value="1"/>
</dbReference>
<dbReference type="Gene3D" id="4.10.240.10">
    <property type="entry name" value="Zn(2)-C6 fungal-type DNA-binding domain"/>
    <property type="match status" value="1"/>
</dbReference>
<evidence type="ECO:0000256" key="6">
    <source>
        <dbReference type="ARBA" id="ARBA00023163"/>
    </source>
</evidence>
<dbReference type="SUPFAM" id="SSF57701">
    <property type="entry name" value="Zn2/Cys6 DNA-binding domain"/>
    <property type="match status" value="1"/>
</dbReference>
<feature type="compositionally biased region" description="Pro residues" evidence="8">
    <location>
        <begin position="132"/>
        <end position="141"/>
    </location>
</feature>
<dbReference type="EMBL" id="BQKY01000016">
    <property type="protein sequence ID" value="GJN94165.1"/>
    <property type="molecule type" value="Genomic_DNA"/>
</dbReference>